<evidence type="ECO:0000313" key="2">
    <source>
        <dbReference type="EMBL" id="CAK83084.1"/>
    </source>
</evidence>
<dbReference type="RefSeq" id="XP_001450481.1">
    <property type="nucleotide sequence ID" value="XM_001450444.1"/>
</dbReference>
<dbReference type="OrthoDB" id="288773at2759"/>
<evidence type="ECO:0000256" key="1">
    <source>
        <dbReference type="SAM" id="MobiDB-lite"/>
    </source>
</evidence>
<organism evidence="2 3">
    <name type="scientific">Paramecium tetraurelia</name>
    <dbReference type="NCBI Taxonomy" id="5888"/>
    <lineage>
        <taxon>Eukaryota</taxon>
        <taxon>Sar</taxon>
        <taxon>Alveolata</taxon>
        <taxon>Ciliophora</taxon>
        <taxon>Intramacronucleata</taxon>
        <taxon>Oligohymenophorea</taxon>
        <taxon>Peniculida</taxon>
        <taxon>Parameciidae</taxon>
        <taxon>Paramecium</taxon>
    </lineage>
</organism>
<gene>
    <name evidence="2" type="ORF">GSPATT00017441001</name>
</gene>
<dbReference type="GeneID" id="5036266"/>
<accession>A0DJ67</accession>
<protein>
    <submittedName>
        <fullName evidence="2">Uncharacterized protein</fullName>
    </submittedName>
</protein>
<dbReference type="EMBL" id="CT868452">
    <property type="protein sequence ID" value="CAK83084.1"/>
    <property type="molecule type" value="Genomic_DNA"/>
</dbReference>
<keyword evidence="3" id="KW-1185">Reference proteome</keyword>
<feature type="region of interest" description="Disordered" evidence="1">
    <location>
        <begin position="72"/>
        <end position="103"/>
    </location>
</feature>
<dbReference type="OMA" id="HSPQIGR"/>
<dbReference type="KEGG" id="ptm:GSPATT00017441001"/>
<reference evidence="2 3" key="1">
    <citation type="journal article" date="2006" name="Nature">
        <title>Global trends of whole-genome duplications revealed by the ciliate Paramecium tetraurelia.</title>
        <authorList>
            <consortium name="Genoscope"/>
            <person name="Aury J.-M."/>
            <person name="Jaillon O."/>
            <person name="Duret L."/>
            <person name="Noel B."/>
            <person name="Jubin C."/>
            <person name="Porcel B.M."/>
            <person name="Segurens B."/>
            <person name="Daubin V."/>
            <person name="Anthouard V."/>
            <person name="Aiach N."/>
            <person name="Arnaiz O."/>
            <person name="Billaut A."/>
            <person name="Beisson J."/>
            <person name="Blanc I."/>
            <person name="Bouhouche K."/>
            <person name="Camara F."/>
            <person name="Duharcourt S."/>
            <person name="Guigo R."/>
            <person name="Gogendeau D."/>
            <person name="Katinka M."/>
            <person name="Keller A.-M."/>
            <person name="Kissmehl R."/>
            <person name="Klotz C."/>
            <person name="Koll F."/>
            <person name="Le Moue A."/>
            <person name="Lepere C."/>
            <person name="Malinsky S."/>
            <person name="Nowacki M."/>
            <person name="Nowak J.K."/>
            <person name="Plattner H."/>
            <person name="Poulain J."/>
            <person name="Ruiz F."/>
            <person name="Serrano V."/>
            <person name="Zagulski M."/>
            <person name="Dessen P."/>
            <person name="Betermier M."/>
            <person name="Weissenbach J."/>
            <person name="Scarpelli C."/>
            <person name="Schachter V."/>
            <person name="Sperling L."/>
            <person name="Meyer E."/>
            <person name="Cohen J."/>
            <person name="Wincker P."/>
        </authorList>
    </citation>
    <scope>NUCLEOTIDE SEQUENCE [LARGE SCALE GENOMIC DNA]</scope>
    <source>
        <strain evidence="2 3">Stock d4-2</strain>
    </source>
</reference>
<sequence length="103" mass="12001">MGCNAQKIKTKTRDQVIETNPNIKCQNQQSKILETEQKVDRLNSEMQCPHSPQIGRKLKHMASSDELQKYLTKRQSNTQSPFKYIKNSPEQRRKLSLMNSPKL</sequence>
<name>A0DJ67_PARTE</name>
<dbReference type="HOGENOM" id="CLU_2269055_0_0_1"/>
<dbReference type="InParanoid" id="A0DJ67"/>
<evidence type="ECO:0000313" key="3">
    <source>
        <dbReference type="Proteomes" id="UP000000600"/>
    </source>
</evidence>
<dbReference type="Proteomes" id="UP000000600">
    <property type="component" value="Unassembled WGS sequence"/>
</dbReference>
<dbReference type="AlphaFoldDB" id="A0DJ67"/>
<proteinExistence type="predicted"/>